<dbReference type="EMBL" id="JABXXQ010000469">
    <property type="protein sequence ID" value="NVN31716.1"/>
    <property type="molecule type" value="Genomic_DNA"/>
</dbReference>
<dbReference type="Proteomes" id="UP000565205">
    <property type="component" value="Unassembled WGS sequence"/>
</dbReference>
<sequence>MTPPSPPDVVATTTEPCLVAGWRRASLLSGDGEVLDLAAGAVEAAL</sequence>
<feature type="non-terminal residue" evidence="1">
    <location>
        <position position="46"/>
    </location>
</feature>
<name>A0A850NVE0_9PROT</name>
<evidence type="ECO:0000313" key="2">
    <source>
        <dbReference type="Proteomes" id="UP000565205"/>
    </source>
</evidence>
<comment type="caution">
    <text evidence="1">The sequence shown here is derived from an EMBL/GenBank/DDBJ whole genome shotgun (WGS) entry which is preliminary data.</text>
</comment>
<protein>
    <submittedName>
        <fullName evidence="1">Uncharacterized protein</fullName>
    </submittedName>
</protein>
<accession>A0A850NVE0</accession>
<evidence type="ECO:0000313" key="1">
    <source>
        <dbReference type="EMBL" id="NVN31716.1"/>
    </source>
</evidence>
<dbReference type="AlphaFoldDB" id="A0A850NVE0"/>
<proteinExistence type="predicted"/>
<reference evidence="1 2" key="1">
    <citation type="submission" date="2020-06" db="EMBL/GenBank/DDBJ databases">
        <title>Description of novel acetic acid bacteria.</title>
        <authorList>
            <person name="Sombolestani A."/>
        </authorList>
    </citation>
    <scope>NUCLEOTIDE SEQUENCE [LARGE SCALE GENOMIC DNA]</scope>
    <source>
        <strain evidence="1 2">LMG 26838</strain>
    </source>
</reference>
<organism evidence="1 2">
    <name type="scientific">Endobacter medicaginis</name>
    <dbReference type="NCBI Taxonomy" id="1181271"/>
    <lineage>
        <taxon>Bacteria</taxon>
        <taxon>Pseudomonadati</taxon>
        <taxon>Pseudomonadota</taxon>
        <taxon>Alphaproteobacteria</taxon>
        <taxon>Acetobacterales</taxon>
        <taxon>Acetobacteraceae</taxon>
        <taxon>Endobacter</taxon>
    </lineage>
</organism>
<gene>
    <name evidence="1" type="ORF">HUK83_15415</name>
</gene>